<dbReference type="GO" id="GO:0005886">
    <property type="term" value="C:plasma membrane"/>
    <property type="evidence" value="ECO:0007669"/>
    <property type="project" value="TreeGrafter"/>
</dbReference>
<dbReference type="SMART" id="SM00740">
    <property type="entry name" value="PASTA"/>
    <property type="match status" value="1"/>
</dbReference>
<accession>A0A2W5TCP0</accession>
<evidence type="ECO:0000256" key="1">
    <source>
        <dbReference type="ARBA" id="ARBA00004370"/>
    </source>
</evidence>
<dbReference type="Gene3D" id="3.40.710.10">
    <property type="entry name" value="DD-peptidase/beta-lactamase superfamily"/>
    <property type="match status" value="1"/>
</dbReference>
<dbReference type="GO" id="GO:0004180">
    <property type="term" value="F:carboxypeptidase activity"/>
    <property type="evidence" value="ECO:0007669"/>
    <property type="project" value="UniProtKB-KW"/>
</dbReference>
<evidence type="ECO:0000313" key="5">
    <source>
        <dbReference type="EMBL" id="PZR12662.1"/>
    </source>
</evidence>
<evidence type="ECO:0000259" key="4">
    <source>
        <dbReference type="PROSITE" id="PS51178"/>
    </source>
</evidence>
<dbReference type="CDD" id="cd06575">
    <property type="entry name" value="PASTA_Pbp2x-like_2"/>
    <property type="match status" value="1"/>
</dbReference>
<sequence>MRDLKAMQPMEAPSKWMRLRVIFMGLVFFVLLLGAFARAWNLQVHQKDRLKGFAEDQYVRAIEIPARRGDIVDRRGVKLASSVDVDSVWVDPSMLPDTRDAAKKLAKVLGLDWKDVYERLEKGRRFAWVKRQVTDADAAKVKALNLPGIGFAKEPRRFYPQRELAAHVVGLVGTDSHGLDGLEKSFEDELSGENVKRAGFRDAKGRKLLTNGLEAPEATQGANLTLTIDSTMQFVTERALEKAVLDARATAGMAVVLEPRTGEILALANWPRFNPNATKGAGADDFRDRAVTDSFEPGSTFKAFVIAQALDDKTITENTEFDCENGSFRVGRNVVHDTHPHKILTPRGILQVSSNICTAKVAQKMGRDRLVESYKNFGFGDRYGLGLPGEGRGLVPYPKAEIALATQSFGQGVSATALQVAAAYGALANGGTLMKPYLVSKVVDADGLTLLENKPTPIRRVVSEKSAKATIAMLESVVEQGGTATRARMDEYRVAGKTGTAQKVDPVARGYSDKRIASFIGVVPAEDPRAVIYIVIDEPRTDVYGGLVAAPAFKEIALQAMPHLGAPKSREMPVVAARPEKKPAKPEKSVVVAAVEKMDQLDLVTDDAPAEGSVRVPNLSGLSGRVAVTQLLTAALEPHLAGSGRVISQKPAAGTLVEKGTRITVELAGHLPTSPR</sequence>
<dbReference type="Pfam" id="PF00905">
    <property type="entry name" value="Transpeptidase"/>
    <property type="match status" value="1"/>
</dbReference>
<dbReference type="InterPro" id="IPR050515">
    <property type="entry name" value="Beta-lactam/transpept"/>
</dbReference>
<dbReference type="InterPro" id="IPR036138">
    <property type="entry name" value="PBP_dimer_sf"/>
</dbReference>
<keyword evidence="2" id="KW-0121">Carboxypeptidase</keyword>
<reference evidence="5 6" key="1">
    <citation type="submission" date="2017-08" db="EMBL/GenBank/DDBJ databases">
        <title>Infants hospitalized years apart are colonized by the same room-sourced microbial strains.</title>
        <authorList>
            <person name="Brooks B."/>
            <person name="Olm M.R."/>
            <person name="Firek B.A."/>
            <person name="Baker R."/>
            <person name="Thomas B.C."/>
            <person name="Morowitz M.J."/>
            <person name="Banfield J.F."/>
        </authorList>
    </citation>
    <scope>NUCLEOTIDE SEQUENCE [LARGE SCALE GENOMIC DNA]</scope>
    <source>
        <strain evidence="5">S2_003_000_R2_14</strain>
    </source>
</reference>
<name>A0A2W5TCP0_9BACT</name>
<keyword evidence="2" id="KW-0378">Hydrolase</keyword>
<dbReference type="InterPro" id="IPR005311">
    <property type="entry name" value="PBP_dimer"/>
</dbReference>
<dbReference type="Gene3D" id="3.90.1310.10">
    <property type="entry name" value="Penicillin-binding protein 2a (Domain 2)"/>
    <property type="match status" value="1"/>
</dbReference>
<dbReference type="GO" id="GO:0008658">
    <property type="term" value="F:penicillin binding"/>
    <property type="evidence" value="ECO:0007669"/>
    <property type="project" value="InterPro"/>
</dbReference>
<dbReference type="EMBL" id="QFQP01000011">
    <property type="protein sequence ID" value="PZR12662.1"/>
    <property type="molecule type" value="Genomic_DNA"/>
</dbReference>
<dbReference type="PANTHER" id="PTHR30627">
    <property type="entry name" value="PEPTIDOGLYCAN D,D-TRANSPEPTIDASE"/>
    <property type="match status" value="1"/>
</dbReference>
<feature type="domain" description="PASTA" evidence="4">
    <location>
        <begin position="610"/>
        <end position="669"/>
    </location>
</feature>
<organism evidence="5 6">
    <name type="scientific">Archangium gephyra</name>
    <dbReference type="NCBI Taxonomy" id="48"/>
    <lineage>
        <taxon>Bacteria</taxon>
        <taxon>Pseudomonadati</taxon>
        <taxon>Myxococcota</taxon>
        <taxon>Myxococcia</taxon>
        <taxon>Myxococcales</taxon>
        <taxon>Cystobacterineae</taxon>
        <taxon>Archangiaceae</taxon>
        <taxon>Archangium</taxon>
    </lineage>
</organism>
<protein>
    <submittedName>
        <fullName evidence="5">Penicillin-binding protein</fullName>
    </submittedName>
</protein>
<dbReference type="AlphaFoldDB" id="A0A2W5TCP0"/>
<dbReference type="SUPFAM" id="SSF54184">
    <property type="entry name" value="Penicillin-binding protein 2x (pbp-2x), c-terminal domain"/>
    <property type="match status" value="1"/>
</dbReference>
<dbReference type="SUPFAM" id="SSF56519">
    <property type="entry name" value="Penicillin binding protein dimerisation domain"/>
    <property type="match status" value="1"/>
</dbReference>
<evidence type="ECO:0000313" key="6">
    <source>
        <dbReference type="Proteomes" id="UP000249061"/>
    </source>
</evidence>
<dbReference type="PROSITE" id="PS51178">
    <property type="entry name" value="PASTA"/>
    <property type="match status" value="1"/>
</dbReference>
<dbReference type="Proteomes" id="UP000249061">
    <property type="component" value="Unassembled WGS sequence"/>
</dbReference>
<proteinExistence type="predicted"/>
<evidence type="ECO:0000256" key="3">
    <source>
        <dbReference type="ARBA" id="ARBA00023136"/>
    </source>
</evidence>
<dbReference type="Gene3D" id="3.30.10.20">
    <property type="match status" value="1"/>
</dbReference>
<evidence type="ECO:0000256" key="2">
    <source>
        <dbReference type="ARBA" id="ARBA00022645"/>
    </source>
</evidence>
<keyword evidence="3" id="KW-0472">Membrane</keyword>
<dbReference type="PANTHER" id="PTHR30627:SF1">
    <property type="entry name" value="PEPTIDOGLYCAN D,D-TRANSPEPTIDASE FTSI"/>
    <property type="match status" value="1"/>
</dbReference>
<dbReference type="Gene3D" id="3.30.450.330">
    <property type="match status" value="1"/>
</dbReference>
<gene>
    <name evidence="5" type="ORF">DI536_13845</name>
</gene>
<dbReference type="InterPro" id="IPR005543">
    <property type="entry name" value="PASTA_dom"/>
</dbReference>
<dbReference type="Pfam" id="PF03793">
    <property type="entry name" value="PASTA"/>
    <property type="match status" value="1"/>
</dbReference>
<dbReference type="GO" id="GO:0071555">
    <property type="term" value="P:cell wall organization"/>
    <property type="evidence" value="ECO:0007669"/>
    <property type="project" value="TreeGrafter"/>
</dbReference>
<dbReference type="InterPro" id="IPR001460">
    <property type="entry name" value="PCN-bd_Tpept"/>
</dbReference>
<dbReference type="SUPFAM" id="SSF56601">
    <property type="entry name" value="beta-lactamase/transpeptidase-like"/>
    <property type="match status" value="1"/>
</dbReference>
<keyword evidence="2" id="KW-0645">Protease</keyword>
<comment type="subcellular location">
    <subcellularLocation>
        <location evidence="1">Membrane</location>
    </subcellularLocation>
</comment>
<comment type="caution">
    <text evidence="5">The sequence shown here is derived from an EMBL/GenBank/DDBJ whole genome shotgun (WGS) entry which is preliminary data.</text>
</comment>
<dbReference type="InterPro" id="IPR012338">
    <property type="entry name" value="Beta-lactam/transpept-like"/>
</dbReference>
<dbReference type="Pfam" id="PF03717">
    <property type="entry name" value="PBP_dimer"/>
    <property type="match status" value="1"/>
</dbReference>